<dbReference type="InterPro" id="IPR036388">
    <property type="entry name" value="WH-like_DNA-bd_sf"/>
</dbReference>
<dbReference type="EMBL" id="LAZR01008510">
    <property type="protein sequence ID" value="KKM78301.1"/>
    <property type="molecule type" value="Genomic_DNA"/>
</dbReference>
<comment type="caution">
    <text evidence="1">The sequence shown here is derived from an EMBL/GenBank/DDBJ whole genome shotgun (WGS) entry which is preliminary data.</text>
</comment>
<dbReference type="Gene3D" id="1.10.10.10">
    <property type="entry name" value="Winged helix-like DNA-binding domain superfamily/Winged helix DNA-binding domain"/>
    <property type="match status" value="1"/>
</dbReference>
<dbReference type="SUPFAM" id="SSF46785">
    <property type="entry name" value="Winged helix' DNA-binding domain"/>
    <property type="match status" value="1"/>
</dbReference>
<protein>
    <recommendedName>
        <fullName evidence="2">HTH arsR-type domain-containing protein</fullName>
    </recommendedName>
</protein>
<evidence type="ECO:0000313" key="1">
    <source>
        <dbReference type="EMBL" id="KKM78301.1"/>
    </source>
</evidence>
<reference evidence="1" key="1">
    <citation type="journal article" date="2015" name="Nature">
        <title>Complex archaea that bridge the gap between prokaryotes and eukaryotes.</title>
        <authorList>
            <person name="Spang A."/>
            <person name="Saw J.H."/>
            <person name="Jorgensen S.L."/>
            <person name="Zaremba-Niedzwiedzka K."/>
            <person name="Martijn J."/>
            <person name="Lind A.E."/>
            <person name="van Eijk R."/>
            <person name="Schleper C."/>
            <person name="Guy L."/>
            <person name="Ettema T.J."/>
        </authorList>
    </citation>
    <scope>NUCLEOTIDE SEQUENCE</scope>
</reference>
<dbReference type="Pfam" id="PF13412">
    <property type="entry name" value="HTH_24"/>
    <property type="match status" value="1"/>
</dbReference>
<evidence type="ECO:0008006" key="2">
    <source>
        <dbReference type="Google" id="ProtNLM"/>
    </source>
</evidence>
<dbReference type="AlphaFoldDB" id="A0A0F9KU50"/>
<name>A0A0F9KU50_9ZZZZ</name>
<dbReference type="InterPro" id="IPR036390">
    <property type="entry name" value="WH_DNA-bd_sf"/>
</dbReference>
<gene>
    <name evidence="1" type="ORF">LCGC14_1361290</name>
</gene>
<feature type="non-terminal residue" evidence="1">
    <location>
        <position position="1"/>
    </location>
</feature>
<organism evidence="1">
    <name type="scientific">marine sediment metagenome</name>
    <dbReference type="NCBI Taxonomy" id="412755"/>
    <lineage>
        <taxon>unclassified sequences</taxon>
        <taxon>metagenomes</taxon>
        <taxon>ecological metagenomes</taxon>
    </lineage>
</organism>
<proteinExistence type="predicted"/>
<accession>A0A0F9KU50</accession>
<sequence length="69" mass="8012">PGISIYELAKKLNWTTGKVDYHIKKLLKEGIVRNSEEIVNGRIRKLYSPTPFGKHINWDEMTNTKKPSE</sequence>